<accession>A0A2G8KFU1</accession>
<feature type="compositionally biased region" description="Basic and acidic residues" evidence="1">
    <location>
        <begin position="129"/>
        <end position="145"/>
    </location>
</feature>
<name>A0A2G8KFU1_STIJA</name>
<gene>
    <name evidence="2" type="ORF">BSL78_16285</name>
</gene>
<protein>
    <submittedName>
        <fullName evidence="2">Uncharacterized protein</fullName>
    </submittedName>
</protein>
<feature type="compositionally biased region" description="Basic and acidic residues" evidence="1">
    <location>
        <begin position="152"/>
        <end position="180"/>
    </location>
</feature>
<dbReference type="EMBL" id="MRZV01000617">
    <property type="protein sequence ID" value="PIK46868.1"/>
    <property type="molecule type" value="Genomic_DNA"/>
</dbReference>
<evidence type="ECO:0000256" key="1">
    <source>
        <dbReference type="SAM" id="MobiDB-lite"/>
    </source>
</evidence>
<comment type="caution">
    <text evidence="2">The sequence shown here is derived from an EMBL/GenBank/DDBJ whole genome shotgun (WGS) entry which is preliminary data.</text>
</comment>
<dbReference type="Proteomes" id="UP000230750">
    <property type="component" value="Unassembled WGS sequence"/>
</dbReference>
<evidence type="ECO:0000313" key="2">
    <source>
        <dbReference type="EMBL" id="PIK46868.1"/>
    </source>
</evidence>
<organism evidence="2 3">
    <name type="scientific">Stichopus japonicus</name>
    <name type="common">Sea cucumber</name>
    <dbReference type="NCBI Taxonomy" id="307972"/>
    <lineage>
        <taxon>Eukaryota</taxon>
        <taxon>Metazoa</taxon>
        <taxon>Echinodermata</taxon>
        <taxon>Eleutherozoa</taxon>
        <taxon>Echinozoa</taxon>
        <taxon>Holothuroidea</taxon>
        <taxon>Aspidochirotacea</taxon>
        <taxon>Aspidochirotida</taxon>
        <taxon>Stichopodidae</taxon>
        <taxon>Apostichopus</taxon>
    </lineage>
</organism>
<reference evidence="2 3" key="1">
    <citation type="journal article" date="2017" name="PLoS Biol.">
        <title>The sea cucumber genome provides insights into morphological evolution and visceral regeneration.</title>
        <authorList>
            <person name="Zhang X."/>
            <person name="Sun L."/>
            <person name="Yuan J."/>
            <person name="Sun Y."/>
            <person name="Gao Y."/>
            <person name="Zhang L."/>
            <person name="Li S."/>
            <person name="Dai H."/>
            <person name="Hamel J.F."/>
            <person name="Liu C."/>
            <person name="Yu Y."/>
            <person name="Liu S."/>
            <person name="Lin W."/>
            <person name="Guo K."/>
            <person name="Jin S."/>
            <person name="Xu P."/>
            <person name="Storey K.B."/>
            <person name="Huan P."/>
            <person name="Zhang T."/>
            <person name="Zhou Y."/>
            <person name="Zhang J."/>
            <person name="Lin C."/>
            <person name="Li X."/>
            <person name="Xing L."/>
            <person name="Huo D."/>
            <person name="Sun M."/>
            <person name="Wang L."/>
            <person name="Mercier A."/>
            <person name="Li F."/>
            <person name="Yang H."/>
            <person name="Xiang J."/>
        </authorList>
    </citation>
    <scope>NUCLEOTIDE SEQUENCE [LARGE SCALE GENOMIC DNA]</scope>
    <source>
        <strain evidence="2">Shaxun</strain>
        <tissue evidence="2">Muscle</tissue>
    </source>
</reference>
<feature type="compositionally biased region" description="Low complexity" evidence="1">
    <location>
        <begin position="100"/>
        <end position="114"/>
    </location>
</feature>
<dbReference type="STRING" id="307972.A0A2G8KFU1"/>
<feature type="compositionally biased region" description="Basic and acidic residues" evidence="1">
    <location>
        <begin position="35"/>
        <end position="51"/>
    </location>
</feature>
<proteinExistence type="predicted"/>
<keyword evidence="3" id="KW-1185">Reference proteome</keyword>
<dbReference type="AlphaFoldDB" id="A0A2G8KFU1"/>
<evidence type="ECO:0000313" key="3">
    <source>
        <dbReference type="Proteomes" id="UP000230750"/>
    </source>
</evidence>
<feature type="region of interest" description="Disordered" evidence="1">
    <location>
        <begin position="35"/>
        <end position="193"/>
    </location>
</feature>
<sequence length="193" mass="21500">MFCEYIALPLGEVDSKLAVIDQSICFHGSVMIRRESERSNDEDTVFHKEDPSSPVAATTPVEPISPKSPKSFKDEPPKVVVPAPPPKENAWARRKDNVVSPRSSTGGRTSSSSESAKEPTSPREQAGGHQHEDREKRRSSGDGRGTKPVPKKPIEKKQEKSPRKPADMPKFEEPKPKDWTQKNMFSGLEEEQN</sequence>